<dbReference type="InterPro" id="IPR000589">
    <property type="entry name" value="Ribosomal_uS15"/>
</dbReference>
<feature type="region of interest" description="Disordered" evidence="4">
    <location>
        <begin position="36"/>
        <end position="67"/>
    </location>
</feature>
<dbReference type="OrthoDB" id="441444at2759"/>
<dbReference type="SUPFAM" id="SSF47060">
    <property type="entry name" value="S15/NS1 RNA-binding domain"/>
    <property type="match status" value="1"/>
</dbReference>
<dbReference type="HAMAP" id="MF_01343_B">
    <property type="entry name" value="Ribosomal_uS15_B"/>
    <property type="match status" value="1"/>
</dbReference>
<dbReference type="AlphaFoldDB" id="A0A0C2X0I6"/>
<dbReference type="SMART" id="SM01387">
    <property type="entry name" value="Ribosomal_S15"/>
    <property type="match status" value="1"/>
</dbReference>
<evidence type="ECO:0008006" key="7">
    <source>
        <dbReference type="Google" id="ProtNLM"/>
    </source>
</evidence>
<reference evidence="5 6" key="1">
    <citation type="submission" date="2014-04" db="EMBL/GenBank/DDBJ databases">
        <authorList>
            <consortium name="DOE Joint Genome Institute"/>
            <person name="Kuo A."/>
            <person name="Zuccaro A."/>
            <person name="Kohler A."/>
            <person name="Nagy L.G."/>
            <person name="Floudas D."/>
            <person name="Copeland A."/>
            <person name="Barry K.W."/>
            <person name="Cichocki N."/>
            <person name="Veneault-Fourrey C."/>
            <person name="LaButti K."/>
            <person name="Lindquist E.A."/>
            <person name="Lipzen A."/>
            <person name="Lundell T."/>
            <person name="Morin E."/>
            <person name="Murat C."/>
            <person name="Sun H."/>
            <person name="Tunlid A."/>
            <person name="Henrissat B."/>
            <person name="Grigoriev I.V."/>
            <person name="Hibbett D.S."/>
            <person name="Martin F."/>
            <person name="Nordberg H.P."/>
            <person name="Cantor M.N."/>
            <person name="Hua S.X."/>
        </authorList>
    </citation>
    <scope>NUCLEOTIDE SEQUENCE [LARGE SCALE GENOMIC DNA]</scope>
    <source>
        <strain evidence="5 6">MAFF 305830</strain>
    </source>
</reference>
<reference evidence="6" key="2">
    <citation type="submission" date="2015-01" db="EMBL/GenBank/DDBJ databases">
        <title>Evolutionary Origins and Diversification of the Mycorrhizal Mutualists.</title>
        <authorList>
            <consortium name="DOE Joint Genome Institute"/>
            <consortium name="Mycorrhizal Genomics Consortium"/>
            <person name="Kohler A."/>
            <person name="Kuo A."/>
            <person name="Nagy L.G."/>
            <person name="Floudas D."/>
            <person name="Copeland A."/>
            <person name="Barry K.W."/>
            <person name="Cichocki N."/>
            <person name="Veneault-Fourrey C."/>
            <person name="LaButti K."/>
            <person name="Lindquist E.A."/>
            <person name="Lipzen A."/>
            <person name="Lundell T."/>
            <person name="Morin E."/>
            <person name="Murat C."/>
            <person name="Riley R."/>
            <person name="Ohm R."/>
            <person name="Sun H."/>
            <person name="Tunlid A."/>
            <person name="Henrissat B."/>
            <person name="Grigoriev I.V."/>
            <person name="Hibbett D.S."/>
            <person name="Martin F."/>
        </authorList>
    </citation>
    <scope>NUCLEOTIDE SEQUENCE [LARGE SCALE GENOMIC DNA]</scope>
    <source>
        <strain evidence="6">MAFF 305830</strain>
    </source>
</reference>
<dbReference type="GO" id="GO:0005840">
    <property type="term" value="C:ribosome"/>
    <property type="evidence" value="ECO:0007669"/>
    <property type="project" value="UniProtKB-KW"/>
</dbReference>
<dbReference type="InterPro" id="IPR009068">
    <property type="entry name" value="uS15_NS1_RNA-bd_sf"/>
</dbReference>
<gene>
    <name evidence="5" type="ORF">M408DRAFT_327227</name>
</gene>
<dbReference type="EMBL" id="KN824281">
    <property type="protein sequence ID" value="KIM31803.1"/>
    <property type="molecule type" value="Genomic_DNA"/>
</dbReference>
<dbReference type="GO" id="GO:1990904">
    <property type="term" value="C:ribonucleoprotein complex"/>
    <property type="evidence" value="ECO:0007669"/>
    <property type="project" value="UniProtKB-KW"/>
</dbReference>
<organism evidence="5 6">
    <name type="scientific">Serendipita vermifera MAFF 305830</name>
    <dbReference type="NCBI Taxonomy" id="933852"/>
    <lineage>
        <taxon>Eukaryota</taxon>
        <taxon>Fungi</taxon>
        <taxon>Dikarya</taxon>
        <taxon>Basidiomycota</taxon>
        <taxon>Agaricomycotina</taxon>
        <taxon>Agaricomycetes</taxon>
        <taxon>Sebacinales</taxon>
        <taxon>Serendipitaceae</taxon>
        <taxon>Serendipita</taxon>
    </lineage>
</organism>
<evidence type="ECO:0000256" key="4">
    <source>
        <dbReference type="SAM" id="MobiDB-lite"/>
    </source>
</evidence>
<keyword evidence="6" id="KW-1185">Reference proteome</keyword>
<comment type="similarity">
    <text evidence="1">Belongs to the universal ribosomal protein uS15 family.</text>
</comment>
<evidence type="ECO:0000256" key="1">
    <source>
        <dbReference type="ARBA" id="ARBA00008434"/>
    </source>
</evidence>
<accession>A0A0C2X0I6</accession>
<dbReference type="GO" id="GO:0005737">
    <property type="term" value="C:cytoplasm"/>
    <property type="evidence" value="ECO:0007669"/>
    <property type="project" value="UniProtKB-ARBA"/>
</dbReference>
<keyword evidence="2" id="KW-0689">Ribosomal protein</keyword>
<feature type="compositionally biased region" description="Polar residues" evidence="4">
    <location>
        <begin position="36"/>
        <end position="49"/>
    </location>
</feature>
<evidence type="ECO:0000313" key="6">
    <source>
        <dbReference type="Proteomes" id="UP000054097"/>
    </source>
</evidence>
<dbReference type="PANTHER" id="PTHR23321:SF26">
    <property type="entry name" value="SMALL RIBOSOMAL SUBUNIT PROTEIN US15M"/>
    <property type="match status" value="1"/>
</dbReference>
<dbReference type="GO" id="GO:0003735">
    <property type="term" value="F:structural constituent of ribosome"/>
    <property type="evidence" value="ECO:0007669"/>
    <property type="project" value="InterPro"/>
</dbReference>
<evidence type="ECO:0000256" key="3">
    <source>
        <dbReference type="ARBA" id="ARBA00023274"/>
    </source>
</evidence>
<dbReference type="InterPro" id="IPR005290">
    <property type="entry name" value="Ribosomal_uS15_bac-type"/>
</dbReference>
<dbReference type="STRING" id="933852.A0A0C2X0I6"/>
<name>A0A0C2X0I6_SERVB</name>
<dbReference type="CDD" id="cd00677">
    <property type="entry name" value="S15_NS1_EPRS_RNA-bind"/>
    <property type="match status" value="1"/>
</dbReference>
<dbReference type="PANTHER" id="PTHR23321">
    <property type="entry name" value="RIBOSOMAL PROTEIN S15, BACTERIAL AND ORGANELLAR"/>
    <property type="match status" value="1"/>
</dbReference>
<dbReference type="GO" id="GO:0006412">
    <property type="term" value="P:translation"/>
    <property type="evidence" value="ECO:0007669"/>
    <property type="project" value="InterPro"/>
</dbReference>
<proteinExistence type="inferred from homology"/>
<evidence type="ECO:0000313" key="5">
    <source>
        <dbReference type="EMBL" id="KIM31803.1"/>
    </source>
</evidence>
<dbReference type="PROSITE" id="PS00362">
    <property type="entry name" value="RIBOSOMAL_S15"/>
    <property type="match status" value="1"/>
</dbReference>
<evidence type="ECO:0000256" key="2">
    <source>
        <dbReference type="ARBA" id="ARBA00022980"/>
    </source>
</evidence>
<dbReference type="Pfam" id="PF00312">
    <property type="entry name" value="Ribosomal_S15"/>
    <property type="match status" value="1"/>
</dbReference>
<keyword evidence="3" id="KW-0687">Ribonucleoprotein</keyword>
<dbReference type="Proteomes" id="UP000054097">
    <property type="component" value="Unassembled WGS sequence"/>
</dbReference>
<sequence>MLRNSISTHVACSRPPALASASVLCTATKSSILQPTSSRAFHSTPFTQESARRQESRLKKSRHQAARTENARLAKTNRPHPALGYAPGNENLWTDSKLCRILLTDAKVQQLSIPTATVEKEMEKVKVSGAEKKKYDFKDEAESTISRMTPKLVGGRPSITSYHTPKVFNFGVGEREKRLIFEDLVEMRKGMHMIQTEEEAAHKEAIDKVSKDRNLSSSVTWSAQDENYIAPEHHFAREKDIDYYENSNKYWLGRLLDIKNANASGLEFENKRRIVEAFSTQGKPEDPGLPEVQAALKTYRIHVIWDHLQTKKNDIHNRRRLMGMIHERAKILHYLRQTYRARYEALLPDLGLERGAVEGQLQLSRQMTPV</sequence>
<dbReference type="Gene3D" id="1.10.287.10">
    <property type="entry name" value="S15/NS1, RNA-binding"/>
    <property type="match status" value="1"/>
</dbReference>
<dbReference type="HOGENOM" id="CLU_063745_0_0_1"/>
<protein>
    <recommendedName>
        <fullName evidence="7">S15/NS1 RNA-binding domain-containing protein</fullName>
    </recommendedName>
</protein>